<sequence length="294" mass="32698">MNVFKKSRSRSPSFEIPKLCLPRQKRSTSVDSSTVPMASLDVPLENNRMRSSSFDSSSLRDVNIDLLQVPINKVGGGHRSHSFDSATAWSPMSSDDNFSDKENSNSLKIPKYQKRRASYELPKICMHCVHLEALEHEREQNRQRSTLFYLGDSSPKEGSDDSSISDESDLESEEYDSSDSEGSKSCSEIAIIETLTSRSNTASPPRSSKDTSLSNSYTDVVTLAVPVMKPRSSSLDAGITRKPPESPRKASLDERTLHKAHQQQMRSQSVDVPAPPGKDQSQLNWLANLQLSFK</sequence>
<protein>
    <submittedName>
        <fullName evidence="2">Uncharacterized protein</fullName>
    </submittedName>
</protein>
<comment type="caution">
    <text evidence="2">The sequence shown here is derived from an EMBL/GenBank/DDBJ whole genome shotgun (WGS) entry which is preliminary data.</text>
</comment>
<feature type="compositionally biased region" description="Basic and acidic residues" evidence="1">
    <location>
        <begin position="242"/>
        <end position="257"/>
    </location>
</feature>
<feature type="compositionally biased region" description="Acidic residues" evidence="1">
    <location>
        <begin position="163"/>
        <end position="179"/>
    </location>
</feature>
<evidence type="ECO:0000256" key="1">
    <source>
        <dbReference type="SAM" id="MobiDB-lite"/>
    </source>
</evidence>
<name>A0ABD0LCK8_9CAEN</name>
<gene>
    <name evidence="2" type="ORF">BaRGS_00011462</name>
</gene>
<feature type="region of interest" description="Disordered" evidence="1">
    <location>
        <begin position="75"/>
        <end position="105"/>
    </location>
</feature>
<keyword evidence="3" id="KW-1185">Reference proteome</keyword>
<dbReference type="EMBL" id="JACVVK020000060">
    <property type="protein sequence ID" value="KAK7497168.1"/>
    <property type="molecule type" value="Genomic_DNA"/>
</dbReference>
<dbReference type="AlphaFoldDB" id="A0ABD0LCK8"/>
<feature type="compositionally biased region" description="Polar residues" evidence="1">
    <location>
        <begin position="83"/>
        <end position="96"/>
    </location>
</feature>
<evidence type="ECO:0000313" key="3">
    <source>
        <dbReference type="Proteomes" id="UP001519460"/>
    </source>
</evidence>
<organism evidence="2 3">
    <name type="scientific">Batillaria attramentaria</name>
    <dbReference type="NCBI Taxonomy" id="370345"/>
    <lineage>
        <taxon>Eukaryota</taxon>
        <taxon>Metazoa</taxon>
        <taxon>Spiralia</taxon>
        <taxon>Lophotrochozoa</taxon>
        <taxon>Mollusca</taxon>
        <taxon>Gastropoda</taxon>
        <taxon>Caenogastropoda</taxon>
        <taxon>Sorbeoconcha</taxon>
        <taxon>Cerithioidea</taxon>
        <taxon>Batillariidae</taxon>
        <taxon>Batillaria</taxon>
    </lineage>
</organism>
<accession>A0ABD0LCK8</accession>
<reference evidence="2 3" key="1">
    <citation type="journal article" date="2023" name="Sci. Data">
        <title>Genome assembly of the Korean intertidal mud-creeper Batillaria attramentaria.</title>
        <authorList>
            <person name="Patra A.K."/>
            <person name="Ho P.T."/>
            <person name="Jun S."/>
            <person name="Lee S.J."/>
            <person name="Kim Y."/>
            <person name="Won Y.J."/>
        </authorList>
    </citation>
    <scope>NUCLEOTIDE SEQUENCE [LARGE SCALE GENOMIC DNA]</scope>
    <source>
        <strain evidence="2">Wonlab-2016</strain>
    </source>
</reference>
<feature type="region of interest" description="Disordered" evidence="1">
    <location>
        <begin position="148"/>
        <end position="282"/>
    </location>
</feature>
<proteinExistence type="predicted"/>
<evidence type="ECO:0000313" key="2">
    <source>
        <dbReference type="EMBL" id="KAK7497168.1"/>
    </source>
</evidence>
<feature type="region of interest" description="Disordered" evidence="1">
    <location>
        <begin position="1"/>
        <end position="35"/>
    </location>
</feature>
<feature type="compositionally biased region" description="Polar residues" evidence="1">
    <location>
        <begin position="194"/>
        <end position="219"/>
    </location>
</feature>
<dbReference type="Proteomes" id="UP001519460">
    <property type="component" value="Unassembled WGS sequence"/>
</dbReference>